<feature type="region of interest" description="Disordered" evidence="1">
    <location>
        <begin position="376"/>
        <end position="408"/>
    </location>
</feature>
<reference evidence="4 5" key="1">
    <citation type="journal article" date="2016" name="Antonie Van Leeuwenhoek">
        <title>Dongia soli sp. nov., isolated from soil from Dokdo, Korea.</title>
        <authorList>
            <person name="Kim D.U."/>
            <person name="Lee H."/>
            <person name="Kim H."/>
            <person name="Kim S.G."/>
            <person name="Ka J.O."/>
        </authorList>
    </citation>
    <scope>NUCLEOTIDE SEQUENCE [LARGE SCALE GENOMIC DNA]</scope>
    <source>
        <strain evidence="4 5">D78</strain>
    </source>
</reference>
<sequence>MSAATWLHHRPMVTKLLIAPALAFLVTIGLLAACALGFPTQASYLRNMGDDQELVISVAQAFREISTTHALLYRITAQGTNSTNFMDASQLDMNAAVSEIESHITAAEKTVAKLAAAMPSVDGLQKVKADIAAYHEILRKVTDLASLGSASAMKKILDADTAFLALQGPFVSLQKQLQDASQQRQNAADQYSGRIQLGLTMGAALGLLAMTLISFWLGRLLVRRVRILSESVTTLASGQTNIAAIGTHYRDELGRIETAVLVFRNKLEENHHLVAAQHATAAANAARQQRLEEAVYRFGQQIESIVRHVAQAVEQLHGSASDLKETAGAATSQADAVAGASAEASTNVGAIASAVEELAGSLAEISRHVRESHRISNTAIDRGRITHEQMDALTGAARTGRRNHRSDP</sequence>
<evidence type="ECO:0000256" key="2">
    <source>
        <dbReference type="SAM" id="Phobius"/>
    </source>
</evidence>
<feature type="compositionally biased region" description="Basic residues" evidence="1">
    <location>
        <begin position="399"/>
        <end position="408"/>
    </location>
</feature>
<feature type="domain" description="HAMP" evidence="3">
    <location>
        <begin position="219"/>
        <end position="272"/>
    </location>
</feature>
<accession>A0ABU5E544</accession>
<feature type="transmembrane region" description="Helical" evidence="2">
    <location>
        <begin position="195"/>
        <end position="217"/>
    </location>
</feature>
<dbReference type="EMBL" id="JAXCLW010000001">
    <property type="protein sequence ID" value="MDY0881385.1"/>
    <property type="molecule type" value="Genomic_DNA"/>
</dbReference>
<evidence type="ECO:0000313" key="5">
    <source>
        <dbReference type="Proteomes" id="UP001279642"/>
    </source>
</evidence>
<dbReference type="Gene3D" id="6.10.340.10">
    <property type="match status" value="1"/>
</dbReference>
<dbReference type="Proteomes" id="UP001279642">
    <property type="component" value="Unassembled WGS sequence"/>
</dbReference>
<dbReference type="Gene3D" id="1.10.287.950">
    <property type="entry name" value="Methyl-accepting chemotaxis protein"/>
    <property type="match status" value="1"/>
</dbReference>
<evidence type="ECO:0000313" key="4">
    <source>
        <dbReference type="EMBL" id="MDY0881385.1"/>
    </source>
</evidence>
<evidence type="ECO:0000259" key="3">
    <source>
        <dbReference type="PROSITE" id="PS50885"/>
    </source>
</evidence>
<dbReference type="PANTHER" id="PTHR32089">
    <property type="entry name" value="METHYL-ACCEPTING CHEMOTAXIS PROTEIN MCPB"/>
    <property type="match status" value="1"/>
</dbReference>
<gene>
    <name evidence="4" type="ORF">SMD27_00880</name>
</gene>
<dbReference type="PANTHER" id="PTHR32089:SF112">
    <property type="entry name" value="LYSOZYME-LIKE PROTEIN-RELATED"/>
    <property type="match status" value="1"/>
</dbReference>
<dbReference type="SUPFAM" id="SSF58104">
    <property type="entry name" value="Methyl-accepting chemotaxis protein (MCP) signaling domain"/>
    <property type="match status" value="1"/>
</dbReference>
<keyword evidence="2" id="KW-0472">Membrane</keyword>
<dbReference type="RefSeq" id="WP_320506452.1">
    <property type="nucleotide sequence ID" value="NZ_JAXCLW010000001.1"/>
</dbReference>
<comment type="caution">
    <text evidence="4">The sequence shown here is derived from an EMBL/GenBank/DDBJ whole genome shotgun (WGS) entry which is preliminary data.</text>
</comment>
<keyword evidence="2" id="KW-0812">Transmembrane</keyword>
<evidence type="ECO:0000256" key="1">
    <source>
        <dbReference type="SAM" id="MobiDB-lite"/>
    </source>
</evidence>
<proteinExistence type="predicted"/>
<organism evidence="4 5">
    <name type="scientific">Dongia soli</name>
    <dbReference type="NCBI Taxonomy" id="600628"/>
    <lineage>
        <taxon>Bacteria</taxon>
        <taxon>Pseudomonadati</taxon>
        <taxon>Pseudomonadota</taxon>
        <taxon>Alphaproteobacteria</taxon>
        <taxon>Rhodospirillales</taxon>
        <taxon>Dongiaceae</taxon>
        <taxon>Dongia</taxon>
    </lineage>
</organism>
<feature type="compositionally biased region" description="Basic and acidic residues" evidence="1">
    <location>
        <begin position="381"/>
        <end position="390"/>
    </location>
</feature>
<name>A0ABU5E544_9PROT</name>
<dbReference type="PROSITE" id="PS50885">
    <property type="entry name" value="HAMP"/>
    <property type="match status" value="1"/>
</dbReference>
<dbReference type="InterPro" id="IPR003660">
    <property type="entry name" value="HAMP_dom"/>
</dbReference>
<keyword evidence="5" id="KW-1185">Reference proteome</keyword>
<keyword evidence="2" id="KW-1133">Transmembrane helix</keyword>
<protein>
    <submittedName>
        <fullName evidence="4">Methyl-accepting chemotaxis protein</fullName>
    </submittedName>
</protein>